<dbReference type="AlphaFoldDB" id="A0A438JN44"/>
<proteinExistence type="predicted"/>
<dbReference type="PANTHER" id="PTHR21292">
    <property type="entry name" value="EXOCYST COMPLEX COMPONENT SEC6-RELATED"/>
    <property type="match status" value="1"/>
</dbReference>
<dbReference type="InterPro" id="IPR010326">
    <property type="entry name" value="EXOC3/Sec6"/>
</dbReference>
<evidence type="ECO:0000313" key="1">
    <source>
        <dbReference type="EMBL" id="RVX10390.1"/>
    </source>
</evidence>
<evidence type="ECO:0000313" key="2">
    <source>
        <dbReference type="Proteomes" id="UP000288805"/>
    </source>
</evidence>
<dbReference type="Gene3D" id="1.10.357.50">
    <property type="match status" value="1"/>
</dbReference>
<sequence length="191" mass="22341">MQGLEKSLEIFMTMWLLVFPQDFHPRKCFVCSNSIFLVCRYEIFQLMVNLYTERFIQMLRLLSDRANQLTNIEILKVFLLFSQVCSESGAMDPLMNSYVERMQATTKKWYLNILEADKVQPPKKTEDGKLYTPAAVDLFRILGEQVQIVRENSTDVMLYRIALAIIQVDSASQLFGYTKNQMYYAKCLLQL</sequence>
<organism evidence="1 2">
    <name type="scientific">Vitis vinifera</name>
    <name type="common">Grape</name>
    <dbReference type="NCBI Taxonomy" id="29760"/>
    <lineage>
        <taxon>Eukaryota</taxon>
        <taxon>Viridiplantae</taxon>
        <taxon>Streptophyta</taxon>
        <taxon>Embryophyta</taxon>
        <taxon>Tracheophyta</taxon>
        <taxon>Spermatophyta</taxon>
        <taxon>Magnoliopsida</taxon>
        <taxon>eudicotyledons</taxon>
        <taxon>Gunneridae</taxon>
        <taxon>Pentapetalae</taxon>
        <taxon>rosids</taxon>
        <taxon>Vitales</taxon>
        <taxon>Vitaceae</taxon>
        <taxon>Viteae</taxon>
        <taxon>Vitis</taxon>
    </lineage>
</organism>
<dbReference type="Pfam" id="PF06046">
    <property type="entry name" value="Sec6"/>
    <property type="match status" value="1"/>
</dbReference>
<name>A0A438JN44_VITVI</name>
<protein>
    <submittedName>
        <fullName evidence="1">Exocyst complex component SEC6</fullName>
    </submittedName>
</protein>
<reference evidence="1 2" key="1">
    <citation type="journal article" date="2018" name="PLoS Genet.">
        <title>Population sequencing reveals clonal diversity and ancestral inbreeding in the grapevine cultivar Chardonnay.</title>
        <authorList>
            <person name="Roach M.J."/>
            <person name="Johnson D.L."/>
            <person name="Bohlmann J."/>
            <person name="van Vuuren H.J."/>
            <person name="Jones S.J."/>
            <person name="Pretorius I.S."/>
            <person name="Schmidt S.A."/>
            <person name="Borneman A.R."/>
        </authorList>
    </citation>
    <scope>NUCLEOTIDE SEQUENCE [LARGE SCALE GENOMIC DNA]</scope>
    <source>
        <strain evidence="2">cv. Chardonnay</strain>
        <tissue evidence="1">Leaf</tissue>
    </source>
</reference>
<comment type="caution">
    <text evidence="1">The sequence shown here is derived from an EMBL/GenBank/DDBJ whole genome shotgun (WGS) entry which is preliminary data.</text>
</comment>
<dbReference type="GO" id="GO:0000145">
    <property type="term" value="C:exocyst"/>
    <property type="evidence" value="ECO:0007669"/>
    <property type="project" value="InterPro"/>
</dbReference>
<dbReference type="Proteomes" id="UP000288805">
    <property type="component" value="Unassembled WGS sequence"/>
</dbReference>
<dbReference type="EMBL" id="QGNW01000035">
    <property type="protein sequence ID" value="RVX10390.1"/>
    <property type="molecule type" value="Genomic_DNA"/>
</dbReference>
<dbReference type="PANTHER" id="PTHR21292:SF1">
    <property type="entry name" value="EXOCYST COMPLEX COMPONENT 3"/>
    <property type="match status" value="1"/>
</dbReference>
<dbReference type="GO" id="GO:0006887">
    <property type="term" value="P:exocytosis"/>
    <property type="evidence" value="ECO:0007669"/>
    <property type="project" value="InterPro"/>
</dbReference>
<gene>
    <name evidence="1" type="primary">SEC6_4</name>
    <name evidence="1" type="ORF">CK203_016055</name>
</gene>
<accession>A0A438JN44</accession>